<reference evidence="2 3" key="1">
    <citation type="submission" date="2021-03" db="EMBL/GenBank/DDBJ databases">
        <title>Genomic Encyclopedia of Type Strains, Phase IV (KMG-IV): sequencing the most valuable type-strain genomes for metagenomic binning, comparative biology and taxonomic classification.</title>
        <authorList>
            <person name="Goeker M."/>
        </authorList>
    </citation>
    <scope>NUCLEOTIDE SEQUENCE [LARGE SCALE GENOMIC DNA]</scope>
    <source>
        <strain evidence="2 3">DSM 3984</strain>
    </source>
</reference>
<dbReference type="GO" id="GO:0008814">
    <property type="term" value="F:citrate CoA-transferase activity"/>
    <property type="evidence" value="ECO:0007669"/>
    <property type="project" value="UniProtKB-EC"/>
</dbReference>
<dbReference type="PANTHER" id="PTHR40596">
    <property type="entry name" value="CITRATE LYASE ALPHA CHAIN"/>
    <property type="match status" value="1"/>
</dbReference>
<sequence>MLNKLGREIPEKIAGIKEVKPFEGAFAIKPTGRKVGSEVTGAPKGNSKIVDSIKEAIIKSGLKDGMTISFHHHFREGDYVLNMVMDVIAEMGIKDLTIASSSLNKVHEPLIKHIKNGVVTQLITSGLRGKLADEISHGLMEKPVIIRSHGGRARAIEMGDIKIDVAFLGAPSCDQYGNANGYDGKSFCGSLGYGIIDSKYADRVVLITDNLVPYPNTPASISQTDVDYVVVVDSIGDPKGIVSGATRYTKDPRELLIANYAAQVMEASGYLKPGFSMQCGTGGASLAVARFLKEKMIKDNIVASFGLGGITGQFVELFEEGLINKLFDVQCFDLKAAKSIGENKGHCEIDASLYANPFNKGCIANLLDFVVLSALEVDTDFNVNVITGSDGVIRGASGGHCDTAAGAKLAMIVCPLMRGRIPTVVKKVNTVITPGETIDVVVTDRGVAVNPARKDLIEKLSKTKLPLFTIEELQEKAEKITGTPEPIEYTDKVVGVVEYRDGSIIDVIRQVK</sequence>
<comment type="catalytic activity">
    <reaction evidence="1">
        <text>citrate + acetyl-CoA = (3S)-citryl-CoA + acetate</text>
        <dbReference type="Rhea" id="RHEA:19405"/>
        <dbReference type="ChEBI" id="CHEBI:16947"/>
        <dbReference type="ChEBI" id="CHEBI:30089"/>
        <dbReference type="ChEBI" id="CHEBI:57288"/>
        <dbReference type="ChEBI" id="CHEBI:57321"/>
        <dbReference type="EC" id="2.8.3.10"/>
    </reaction>
</comment>
<comment type="subcellular location">
    <subcellularLocation>
        <location evidence="1">Cytoplasm</location>
    </subcellularLocation>
</comment>
<dbReference type="Pfam" id="PF04223">
    <property type="entry name" value="CitF"/>
    <property type="match status" value="1"/>
</dbReference>
<dbReference type="GO" id="GO:0016829">
    <property type="term" value="F:lyase activity"/>
    <property type="evidence" value="ECO:0007669"/>
    <property type="project" value="UniProtKB-KW"/>
</dbReference>
<keyword evidence="1" id="KW-0963">Cytoplasm</keyword>
<keyword evidence="1 2" id="KW-0808">Transferase</keyword>
<evidence type="ECO:0000313" key="3">
    <source>
        <dbReference type="Proteomes" id="UP000783390"/>
    </source>
</evidence>
<dbReference type="SUPFAM" id="SSF100950">
    <property type="entry name" value="NagB/RpiA/CoA transferase-like"/>
    <property type="match status" value="2"/>
</dbReference>
<dbReference type="EC" id="2.8.3.10" evidence="1"/>
<organism evidence="2 3">
    <name type="scientific">Clostridium moniliforme</name>
    <dbReference type="NCBI Taxonomy" id="39489"/>
    <lineage>
        <taxon>Bacteria</taxon>
        <taxon>Bacillati</taxon>
        <taxon>Bacillota</taxon>
        <taxon>Clostridia</taxon>
        <taxon>Eubacteriales</taxon>
        <taxon>Clostridiaceae</taxon>
        <taxon>Clostridium</taxon>
    </lineage>
</organism>
<dbReference type="Proteomes" id="UP000783390">
    <property type="component" value="Unassembled WGS sequence"/>
</dbReference>
<evidence type="ECO:0000256" key="1">
    <source>
        <dbReference type="PIRNR" id="PIRNR009451"/>
    </source>
</evidence>
<dbReference type="InterPro" id="IPR037171">
    <property type="entry name" value="NagB/RpiA_transferase-like"/>
</dbReference>
<dbReference type="PANTHER" id="PTHR40596:SF1">
    <property type="entry name" value="CITRATE LYASE ALPHA CHAIN"/>
    <property type="match status" value="1"/>
</dbReference>
<evidence type="ECO:0000313" key="2">
    <source>
        <dbReference type="EMBL" id="MBP1889064.1"/>
    </source>
</evidence>
<dbReference type="Gene3D" id="3.40.1080.10">
    <property type="entry name" value="Glutaconate Coenzyme A-transferase"/>
    <property type="match status" value="2"/>
</dbReference>
<dbReference type="PIRSF" id="PIRSF009451">
    <property type="entry name" value="Citrt_lyas_alpha"/>
    <property type="match status" value="1"/>
</dbReference>
<comment type="catalytic activity">
    <reaction evidence="1">
        <text>citrate = oxaloacetate + acetate</text>
        <dbReference type="Rhea" id="RHEA:10760"/>
        <dbReference type="ChEBI" id="CHEBI:16452"/>
        <dbReference type="ChEBI" id="CHEBI:16947"/>
        <dbReference type="ChEBI" id="CHEBI:30089"/>
        <dbReference type="EC" id="4.1.3.6"/>
    </reaction>
</comment>
<comment type="caution">
    <text evidence="2">The sequence shown here is derived from an EMBL/GenBank/DDBJ whole genome shotgun (WGS) entry which is preliminary data.</text>
</comment>
<dbReference type="EC" id="4.1.3.6" evidence="1"/>
<dbReference type="RefSeq" id="WP_209795770.1">
    <property type="nucleotide sequence ID" value="NZ_JAGGJZ010000001.1"/>
</dbReference>
<dbReference type="InterPro" id="IPR006472">
    <property type="entry name" value="Citrate_lyase_asu"/>
</dbReference>
<protein>
    <recommendedName>
        <fullName evidence="1">Citrate lyase alpha chain</fullName>
        <shortName evidence="1">Citrase alpha chain</shortName>
        <ecNumber evidence="1">2.8.3.10</ecNumber>
        <ecNumber evidence="1">4.1.3.6</ecNumber>
    </recommendedName>
    <alternativeName>
        <fullName evidence="1">Citrate (pro-3S)-lyase alpha chain</fullName>
    </alternativeName>
    <alternativeName>
        <fullName evidence="1">Citrate CoA-transferase subunit</fullName>
    </alternativeName>
</protein>
<name>A0ABS4EYJ0_9CLOT</name>
<proteinExistence type="predicted"/>
<accession>A0ABS4EYJ0</accession>
<keyword evidence="3" id="KW-1185">Reference proteome</keyword>
<gene>
    <name evidence="2" type="ORF">J2Z53_000643</name>
</gene>
<dbReference type="EMBL" id="JAGGJZ010000001">
    <property type="protein sequence ID" value="MBP1889064.1"/>
    <property type="molecule type" value="Genomic_DNA"/>
</dbReference>
<dbReference type="NCBIfam" id="TIGR01584">
    <property type="entry name" value="citF"/>
    <property type="match status" value="1"/>
</dbReference>
<keyword evidence="1 2" id="KW-0456">Lyase</keyword>